<evidence type="ECO:0000313" key="2">
    <source>
        <dbReference type="Proteomes" id="UP000532194"/>
    </source>
</evidence>
<protein>
    <submittedName>
        <fullName evidence="1">Uncharacterized protein</fullName>
    </submittedName>
</protein>
<evidence type="ECO:0000313" key="1">
    <source>
        <dbReference type="EMBL" id="NMM93967.1"/>
    </source>
</evidence>
<sequence length="84" mass="8785">MFFFARKQRPALARLARNSNAYRQPMTTAAASATTAAAVAAAGATVTTGSTLEMAVARVHDIRVPGIPQSAMSRMSGSPTVYAR</sequence>
<dbReference type="EMBL" id="JAAIII010000003">
    <property type="protein sequence ID" value="NMM93967.1"/>
    <property type="molecule type" value="Genomic_DNA"/>
</dbReference>
<dbReference type="AlphaFoldDB" id="A0A7Y0EPI0"/>
<name>A0A7Y0EPI0_9BIFI</name>
<accession>A0A7Y0EPI0</accession>
<organism evidence="1 2">
    <name type="scientific">Bifidobacterium oedipodis</name>
    <dbReference type="NCBI Taxonomy" id="2675322"/>
    <lineage>
        <taxon>Bacteria</taxon>
        <taxon>Bacillati</taxon>
        <taxon>Actinomycetota</taxon>
        <taxon>Actinomycetes</taxon>
        <taxon>Bifidobacteriales</taxon>
        <taxon>Bifidobacteriaceae</taxon>
        <taxon>Bifidobacterium</taxon>
    </lineage>
</organism>
<comment type="caution">
    <text evidence="1">The sequence shown here is derived from an EMBL/GenBank/DDBJ whole genome shotgun (WGS) entry which is preliminary data.</text>
</comment>
<dbReference type="RefSeq" id="WP_169172014.1">
    <property type="nucleotide sequence ID" value="NZ_JAAIII010000003.1"/>
</dbReference>
<dbReference type="Proteomes" id="UP000532194">
    <property type="component" value="Unassembled WGS sequence"/>
</dbReference>
<gene>
    <name evidence="1" type="ORF">G1C95_1154</name>
</gene>
<proteinExistence type="predicted"/>
<reference evidence="1 2" key="1">
    <citation type="submission" date="2020-02" db="EMBL/GenBank/DDBJ databases">
        <title>Characterization of phylogenetic diversity of novel bifidobacterial species isolated in Czech ZOOs.</title>
        <authorList>
            <person name="Lugli G.A."/>
            <person name="Vera N.B."/>
            <person name="Ventura M."/>
        </authorList>
    </citation>
    <scope>NUCLEOTIDE SEQUENCE [LARGE SCALE GENOMIC DNA]</scope>
    <source>
        <strain evidence="1 2">DSM 109957</strain>
    </source>
</reference>
<keyword evidence="2" id="KW-1185">Reference proteome</keyword>